<keyword evidence="8" id="KW-0539">Nucleus</keyword>
<dbReference type="Gene3D" id="3.40.50.300">
    <property type="entry name" value="P-loop containing nucleotide triphosphate hydrolases"/>
    <property type="match status" value="1"/>
</dbReference>
<keyword evidence="7" id="KW-0819">tRNA processing</keyword>
<dbReference type="Pfam" id="PF05625">
    <property type="entry name" value="PAXNEB"/>
    <property type="match status" value="1"/>
</dbReference>
<evidence type="ECO:0000256" key="8">
    <source>
        <dbReference type="ARBA" id="ARBA00023242"/>
    </source>
</evidence>
<dbReference type="GO" id="GO:0005634">
    <property type="term" value="C:nucleus"/>
    <property type="evidence" value="ECO:0007669"/>
    <property type="project" value="UniProtKB-SubCell"/>
</dbReference>
<reference evidence="10" key="1">
    <citation type="journal article" date="2017" name="Cell">
        <title>Insights into land plant evolution garnered from the Marchantia polymorpha genome.</title>
        <authorList>
            <person name="Bowman J.L."/>
            <person name="Kohchi T."/>
            <person name="Yamato K.T."/>
            <person name="Jenkins J."/>
            <person name="Shu S."/>
            <person name="Ishizaki K."/>
            <person name="Yamaoka S."/>
            <person name="Nishihama R."/>
            <person name="Nakamura Y."/>
            <person name="Berger F."/>
            <person name="Adam C."/>
            <person name="Aki S.S."/>
            <person name="Althoff F."/>
            <person name="Araki T."/>
            <person name="Arteaga-Vazquez M.A."/>
            <person name="Balasubrmanian S."/>
            <person name="Barry K."/>
            <person name="Bauer D."/>
            <person name="Boehm C.R."/>
            <person name="Briginshaw L."/>
            <person name="Caballero-Perez J."/>
            <person name="Catarino B."/>
            <person name="Chen F."/>
            <person name="Chiyoda S."/>
            <person name="Chovatia M."/>
            <person name="Davies K.M."/>
            <person name="Delmans M."/>
            <person name="Demura T."/>
            <person name="Dierschke T."/>
            <person name="Dolan L."/>
            <person name="Dorantes-Acosta A.E."/>
            <person name="Eklund D.M."/>
            <person name="Florent S.N."/>
            <person name="Flores-Sandoval E."/>
            <person name="Fujiyama A."/>
            <person name="Fukuzawa H."/>
            <person name="Galik B."/>
            <person name="Grimanelli D."/>
            <person name="Grimwood J."/>
            <person name="Grossniklaus U."/>
            <person name="Hamada T."/>
            <person name="Haseloff J."/>
            <person name="Hetherington A.J."/>
            <person name="Higo A."/>
            <person name="Hirakawa Y."/>
            <person name="Hundley H.N."/>
            <person name="Ikeda Y."/>
            <person name="Inoue K."/>
            <person name="Inoue S.I."/>
            <person name="Ishida S."/>
            <person name="Jia Q."/>
            <person name="Kakita M."/>
            <person name="Kanazawa T."/>
            <person name="Kawai Y."/>
            <person name="Kawashima T."/>
            <person name="Kennedy M."/>
            <person name="Kinose K."/>
            <person name="Kinoshita T."/>
            <person name="Kohara Y."/>
            <person name="Koide E."/>
            <person name="Komatsu K."/>
            <person name="Kopischke S."/>
            <person name="Kubo M."/>
            <person name="Kyozuka J."/>
            <person name="Lagercrantz U."/>
            <person name="Lin S.S."/>
            <person name="Lindquist E."/>
            <person name="Lipzen A.M."/>
            <person name="Lu C.W."/>
            <person name="De Luna E."/>
            <person name="Martienssen R.A."/>
            <person name="Minamino N."/>
            <person name="Mizutani M."/>
            <person name="Mizutani M."/>
            <person name="Mochizuki N."/>
            <person name="Monte I."/>
            <person name="Mosher R."/>
            <person name="Nagasaki H."/>
            <person name="Nakagami H."/>
            <person name="Naramoto S."/>
            <person name="Nishitani K."/>
            <person name="Ohtani M."/>
            <person name="Okamoto T."/>
            <person name="Okumura M."/>
            <person name="Phillips J."/>
            <person name="Pollak B."/>
            <person name="Reinders A."/>
            <person name="Rovekamp M."/>
            <person name="Sano R."/>
            <person name="Sawa S."/>
            <person name="Schmid M.W."/>
            <person name="Shirakawa M."/>
            <person name="Solano R."/>
            <person name="Spunde A."/>
            <person name="Suetsugu N."/>
            <person name="Sugano S."/>
            <person name="Sugiyama A."/>
            <person name="Sun R."/>
            <person name="Suzuki Y."/>
            <person name="Takenaka M."/>
            <person name="Takezawa D."/>
            <person name="Tomogane H."/>
            <person name="Tsuzuki M."/>
            <person name="Ueda T."/>
            <person name="Umeda M."/>
            <person name="Ward J.M."/>
            <person name="Watanabe Y."/>
            <person name="Yazaki K."/>
            <person name="Yokoyama R."/>
            <person name="Yoshitake Y."/>
            <person name="Yotsui I."/>
            <person name="Zachgo S."/>
            <person name="Schmutz J."/>
        </authorList>
    </citation>
    <scope>NUCLEOTIDE SEQUENCE [LARGE SCALE GENOMIC DNA]</scope>
    <source>
        <strain evidence="10">Tak-1</strain>
    </source>
</reference>
<dbReference type="PANTHER" id="PTHR12896">
    <property type="entry name" value="PAX6 NEIGHBOR PROTEIN PAXNEB"/>
    <property type="match status" value="1"/>
</dbReference>
<evidence type="ECO:0000313" key="9">
    <source>
        <dbReference type="EMBL" id="PTQ48230.1"/>
    </source>
</evidence>
<evidence type="ECO:0000256" key="1">
    <source>
        <dbReference type="ARBA" id="ARBA00004123"/>
    </source>
</evidence>
<dbReference type="CDD" id="cd19494">
    <property type="entry name" value="Elp4"/>
    <property type="match status" value="1"/>
</dbReference>
<gene>
    <name evidence="9" type="ORF">MARPO_0006s0234</name>
</gene>
<dbReference type="InterPro" id="IPR008728">
    <property type="entry name" value="Elongator_complex_protein_4"/>
</dbReference>
<dbReference type="PANTHER" id="PTHR12896:SF1">
    <property type="entry name" value="ELONGATOR COMPLEX PROTEIN 4"/>
    <property type="match status" value="1"/>
</dbReference>
<comment type="subcellular location">
    <subcellularLocation>
        <location evidence="2">Cytoplasm</location>
    </subcellularLocation>
    <subcellularLocation>
        <location evidence="1">Nucleus</location>
    </subcellularLocation>
</comment>
<dbReference type="OrthoDB" id="289162at2759"/>
<comment type="pathway">
    <text evidence="3">tRNA modification; 5-methoxycarbonylmethyl-2-thiouridine-tRNA biosynthesis.</text>
</comment>
<evidence type="ECO:0000256" key="2">
    <source>
        <dbReference type="ARBA" id="ARBA00004496"/>
    </source>
</evidence>
<evidence type="ECO:0000256" key="6">
    <source>
        <dbReference type="ARBA" id="ARBA00022490"/>
    </source>
</evidence>
<evidence type="ECO:0000256" key="7">
    <source>
        <dbReference type="ARBA" id="ARBA00022694"/>
    </source>
</evidence>
<evidence type="ECO:0000256" key="3">
    <source>
        <dbReference type="ARBA" id="ARBA00005043"/>
    </source>
</evidence>
<dbReference type="Proteomes" id="UP000244005">
    <property type="component" value="Unassembled WGS sequence"/>
</dbReference>
<keyword evidence="6" id="KW-0963">Cytoplasm</keyword>
<sequence>MAAKGRSFVRKAAPSGGYVQAIGAKSGPHGISLVSSGLSDLDQIIGGGIPVGGIVMVMEDLEAPHHMLLLRYFMAQGLAHGQPLLFASPLSSPRSFLGTLPSVATGEDSRKSRASPDKNLPGEDLRIAWQYRKYLVEQQELADRRMRQQELSHSWSVPSFEQQFSATVQVQDYNSKFDLRKPMERALFNAENVECLSLQGGGSFALLEEKCAAFCSKLSRSETGPQQIGRIALQSLCAPQCMLTLTDWEMMGFLHRLKGTLRMARAVAFITFPAALLKSTFSSRWQHLTDILLSVEAVQDEDKELEAMLTDYRDIVGFLRVHKLASINTQVPVVSDAGSYAIKVLHKRKVVLEQLQQAPIDASGDQSGGTAALLCAKPANASSPLDF</sequence>
<dbReference type="GO" id="GO:0002098">
    <property type="term" value="P:tRNA wobble uridine modification"/>
    <property type="evidence" value="ECO:0000318"/>
    <property type="project" value="GO_Central"/>
</dbReference>
<dbReference type="GO" id="GO:0033588">
    <property type="term" value="C:elongator holoenzyme complex"/>
    <property type="evidence" value="ECO:0000318"/>
    <property type="project" value="GO_Central"/>
</dbReference>
<dbReference type="AlphaFoldDB" id="A0A2R6XQ38"/>
<proteinExistence type="inferred from homology"/>
<name>A0A2R6XQ38_MARPO</name>
<evidence type="ECO:0000313" key="10">
    <source>
        <dbReference type="Proteomes" id="UP000244005"/>
    </source>
</evidence>
<dbReference type="UniPathway" id="UPA00988"/>
<organism evidence="9 10">
    <name type="scientific">Marchantia polymorpha</name>
    <name type="common">Common liverwort</name>
    <name type="synonym">Marchantia aquatica</name>
    <dbReference type="NCBI Taxonomy" id="3197"/>
    <lineage>
        <taxon>Eukaryota</taxon>
        <taxon>Viridiplantae</taxon>
        <taxon>Streptophyta</taxon>
        <taxon>Embryophyta</taxon>
        <taxon>Marchantiophyta</taxon>
        <taxon>Marchantiopsida</taxon>
        <taxon>Marchantiidae</taxon>
        <taxon>Marchantiales</taxon>
        <taxon>Marchantiaceae</taxon>
        <taxon>Marchantia</taxon>
    </lineage>
</organism>
<dbReference type="OMA" id="NTTMWDD"/>
<comment type="similarity">
    <text evidence="4">Belongs to the ELP4 family.</text>
</comment>
<evidence type="ECO:0000256" key="5">
    <source>
        <dbReference type="ARBA" id="ARBA00020265"/>
    </source>
</evidence>
<dbReference type="EMBL" id="KZ772678">
    <property type="protein sequence ID" value="PTQ48230.1"/>
    <property type="molecule type" value="Genomic_DNA"/>
</dbReference>
<keyword evidence="10" id="KW-1185">Reference proteome</keyword>
<dbReference type="Gramene" id="Mp3g07590.1">
    <property type="protein sequence ID" value="Mp3g07590.1.cds"/>
    <property type="gene ID" value="Mp3g07590"/>
</dbReference>
<protein>
    <recommendedName>
        <fullName evidence="5">Elongator complex protein 4</fullName>
    </recommendedName>
</protein>
<dbReference type="InterPro" id="IPR027417">
    <property type="entry name" value="P-loop_NTPase"/>
</dbReference>
<accession>A0A2R6XQ38</accession>
<evidence type="ECO:0000256" key="4">
    <source>
        <dbReference type="ARBA" id="ARBA00007573"/>
    </source>
</evidence>
<dbReference type="GO" id="GO:0005737">
    <property type="term" value="C:cytoplasm"/>
    <property type="evidence" value="ECO:0000318"/>
    <property type="project" value="GO_Central"/>
</dbReference>